<comment type="caution">
    <text evidence="4">The sequence shown here is derived from an EMBL/GenBank/DDBJ whole genome shotgun (WGS) entry which is preliminary data.</text>
</comment>
<proteinExistence type="predicted"/>
<evidence type="ECO:0000259" key="3">
    <source>
        <dbReference type="Pfam" id="PF18189"/>
    </source>
</evidence>
<dbReference type="EMBL" id="JAECZO010000100">
    <property type="protein sequence ID" value="KAK7197272.1"/>
    <property type="molecule type" value="Genomic_DNA"/>
</dbReference>
<evidence type="ECO:0000313" key="5">
    <source>
        <dbReference type="Proteomes" id="UP001430356"/>
    </source>
</evidence>
<evidence type="ECO:0000313" key="4">
    <source>
        <dbReference type="EMBL" id="KAK7197272.1"/>
    </source>
</evidence>
<dbReference type="Proteomes" id="UP001430356">
    <property type="component" value="Unassembled WGS sequence"/>
</dbReference>
<sequence length="1470" mass="160481">MSGKAQVAHIPGGAVGDERDAPWRGDDTLVAVSAVEWVAKNVFLVAVPSYRRKLSCELTAVDVPRGTAKVLTRAMAAVLQQVNSAMRVYLRQDFYSDFPLQGFGDIIFSAESQGDRVVELHWCSLQETLVRAGVACVVRPSVVRCESLLQTEMRACAEGEAGTWLWQLQRREQSPLFCAARRCVVEDVMRGDVYRVAWAPLTAEEAEKSCATAPLPPILILDATVCEAPSTAKGFTAMRWAQMSVLHRELLVHVHGVFPSDADVAYNTQLETYEHLAHARCTAQIVVAEAETSEGDTTDLGEALVAHGYGWVRRVADAGVPRASNFLHLCHRVGLSASASAAAAHGSSESGAGPTETPPSLAVALHLSPTTADSLLRFNGAWWRDAMVRSAARRGAAARWCDSDGGTGVTRALWAAVLWCGDVHRDVADEPRAYMHRPLRTLFPLTGLATSRQRLSGYVEGAAVVRCEAGARAFLQVEVTTAATAAEWKALRRRAGFTEACAVQFSPAPGDAFFPSSVNVVVSATGLGDDTETRLRVSCQHYVADTFLLSQHTPTKDWEVRESSEYVALLSVKGTGNKATVFVLDVVVEGRDDNVVTWTQRCCDRAVYSLAADTRAEAYGSGRDRDDDRDGDGEALRKVAAARRLAAPVQLLSKLSLFFELDAAALDRDGSAALLPRLRRAVSHLLYEDVVVLPAGVAEVNGVRGLVGDLLFPSEAVPRATTRPLRHRATTVFRRSLLCEIGRTWWRSSTASAWPMRSTLPDDVQLGFVVAMEAVAREEEMARQRCYEEVQWVCELLHQELRNCFVDYRGEAPSTLVVAPTTSSSQRALRCVCLVAGEAVLWHDSAAGAAPRLELSRDLLPPTVPLSLFAIRPRGLIYTAAAQKKTVVTRSTKAMPTAPVQEEAYDQLDWIFMRLRLPRLPNILHADWERLPLSLRNTERAVCDAIARNAISTCEVPGMLYTTERIFSLLLSYLAILHTMSTSPARARAESAAVPLTDSALANVYATLQHCAAPVLDSPPPPMRFSATLFVLPRFKNNSDERGVQHSRALFLGSRDNLVADVFEVPSADNASPEIATFPPHSDVVRRCVAALGVESLVQRCPGTDGGATCESLDCGGDPEKMHPLGRSGLAWGAATDGSTPVLYHPLPRIAVLAAPLVERDELTPEALGRLELERDIFANVAAGTDGAAAAMTRRTVCLRYRCLTRFSEKDPYKGLSYGRVSSRDMYGTLLKNRARGSEVTAYMSLLLRRRGETAAAQKGDNDDNDSDSDGSACAFPDGELTVYGLPSEPLYVHYRARADLRFTFSTLCSPLQAELLRIEEAHGSSDTARAAMDKVETQLLSLYAGAAAGFVRRIYERVRREQRSSESVDQVSLAVELQPRDADTDAYVSIQVFPVQVSDAETTEHVLDYTSIWPQPRNSHLNPHRTFSLHGSRYGRLALAELRITFDASTGTFGAKWNEVYENTTVVVA</sequence>
<feature type="region of interest" description="Disordered" evidence="1">
    <location>
        <begin position="1"/>
        <end position="21"/>
    </location>
</feature>
<feature type="domain" description="TbRIF5 SNase" evidence="3">
    <location>
        <begin position="187"/>
        <end position="338"/>
    </location>
</feature>
<evidence type="ECO:0000259" key="2">
    <source>
        <dbReference type="Pfam" id="PF18187"/>
    </source>
</evidence>
<dbReference type="InterPro" id="IPR041035">
    <property type="entry name" value="RIF5_SNase_1"/>
</dbReference>
<reference evidence="4 5" key="1">
    <citation type="journal article" date="2021" name="MBio">
        <title>A New Model Trypanosomatid, Novymonas esmeraldas: Genomic Perception of Its 'Candidatus Pandoraea novymonadis' Endosymbiont.</title>
        <authorList>
            <person name="Zakharova A."/>
            <person name="Saura A."/>
            <person name="Butenko A."/>
            <person name="Podesvova L."/>
            <person name="Warmusova S."/>
            <person name="Kostygov A.Y."/>
            <person name="Nenarokova A."/>
            <person name="Lukes J."/>
            <person name="Opperdoes F.R."/>
            <person name="Yurchenko V."/>
        </authorList>
    </citation>
    <scope>NUCLEOTIDE SEQUENCE [LARGE SCALE GENOMIC DNA]</scope>
    <source>
        <strain evidence="4 5">E262AT.01</strain>
    </source>
</reference>
<feature type="domain" description="TbRIF5 SNase" evidence="2">
    <location>
        <begin position="24"/>
        <end position="179"/>
    </location>
</feature>
<evidence type="ECO:0000256" key="1">
    <source>
        <dbReference type="SAM" id="MobiDB-lite"/>
    </source>
</evidence>
<accession>A0AAW0EUS4</accession>
<dbReference type="InterPro" id="IPR040592">
    <property type="entry name" value="RIF5_SNase_2"/>
</dbReference>
<keyword evidence="5" id="KW-1185">Reference proteome</keyword>
<gene>
    <name evidence="4" type="ORF">NESM_000673700</name>
</gene>
<name>A0AAW0EUS4_9TRYP</name>
<organism evidence="4 5">
    <name type="scientific">Novymonas esmeraldas</name>
    <dbReference type="NCBI Taxonomy" id="1808958"/>
    <lineage>
        <taxon>Eukaryota</taxon>
        <taxon>Discoba</taxon>
        <taxon>Euglenozoa</taxon>
        <taxon>Kinetoplastea</taxon>
        <taxon>Metakinetoplastina</taxon>
        <taxon>Trypanosomatida</taxon>
        <taxon>Trypanosomatidae</taxon>
        <taxon>Novymonas</taxon>
    </lineage>
</organism>
<dbReference type="Pfam" id="PF18189">
    <property type="entry name" value="RIF5_SNase_2"/>
    <property type="match status" value="1"/>
</dbReference>
<protein>
    <submittedName>
        <fullName evidence="4">Uncharacterized protein</fullName>
    </submittedName>
</protein>
<dbReference type="Pfam" id="PF18187">
    <property type="entry name" value="RIF5_SNase_1"/>
    <property type="match status" value="1"/>
</dbReference>